<name>A0ACC1KXX8_9FUNG</name>
<dbReference type="Proteomes" id="UP001140096">
    <property type="component" value="Unassembled WGS sequence"/>
</dbReference>
<accession>A0ACC1KXX8</accession>
<feature type="non-terminal residue" evidence="1">
    <location>
        <position position="502"/>
    </location>
</feature>
<sequence length="502" mass="54703">PRRPRNRRSSSPPAEAHRRVAVRTPSPRPHTPSDEEMALPPSPQQSPAVRSSGLAAMYSLPALISTYEQLPGPVQAYLLFQLLRRTPRPTLQFAAQTVLPVLHRDFVGALPAEVAHHALRFMDARTLCRAACVSRRWRAVADGCRSVWRARLADARYEAEPSRVHPLCLPHFGLGPAPPTGLARLSEDELSVAHLAPRPATAESVAAARQGLSTAPAGGNPFKARYARGYGLDRAWAEGRCRQQSFACPEGAVATCVEWTGTHMVVGLDTRDIFVFDIATGALVRRLVGHEGGVWALAVVGRTVVSGSTDRTVRVWDLDDGRCTHVFSGHGSTIRCLQILLPTDVRTSAERARGAPARYEPREPLVVTGSRDTTLRVWRLPSPTLDAPYPPPRTADMDVDDARPKGNPYLLHTLSGHSDSVRTVTGIGNLVVSGSYDNSVRVWDAATGALRHQLDGHTAKVYALVLDPDLHVIFSGSMDGTIRVWDWDSGACLRILRGHMTL</sequence>
<feature type="non-terminal residue" evidence="1">
    <location>
        <position position="1"/>
    </location>
</feature>
<keyword evidence="2" id="KW-1185">Reference proteome</keyword>
<evidence type="ECO:0000313" key="1">
    <source>
        <dbReference type="EMBL" id="KAJ2797136.1"/>
    </source>
</evidence>
<dbReference type="EMBL" id="JANBUP010003315">
    <property type="protein sequence ID" value="KAJ2797136.1"/>
    <property type="molecule type" value="Genomic_DNA"/>
</dbReference>
<proteinExistence type="predicted"/>
<reference evidence="1" key="1">
    <citation type="submission" date="2022-07" db="EMBL/GenBank/DDBJ databases">
        <title>Phylogenomic reconstructions and comparative analyses of Kickxellomycotina fungi.</title>
        <authorList>
            <person name="Reynolds N.K."/>
            <person name="Stajich J.E."/>
            <person name="Barry K."/>
            <person name="Grigoriev I.V."/>
            <person name="Crous P."/>
            <person name="Smith M.E."/>
        </authorList>
    </citation>
    <scope>NUCLEOTIDE SEQUENCE</scope>
    <source>
        <strain evidence="1">CBS 102833</strain>
    </source>
</reference>
<protein>
    <submittedName>
        <fullName evidence="1">SCF ubiquitin ligase complex subunit cdc4</fullName>
    </submittedName>
</protein>
<evidence type="ECO:0000313" key="2">
    <source>
        <dbReference type="Proteomes" id="UP001140096"/>
    </source>
</evidence>
<comment type="caution">
    <text evidence="1">The sequence shown here is derived from an EMBL/GenBank/DDBJ whole genome shotgun (WGS) entry which is preliminary data.</text>
</comment>
<keyword evidence="1" id="KW-0436">Ligase</keyword>
<gene>
    <name evidence="1" type="primary">CDC4</name>
    <name evidence="1" type="ORF">H4S07_006022</name>
</gene>
<organism evidence="1 2">
    <name type="scientific">Coemansia furcata</name>
    <dbReference type="NCBI Taxonomy" id="417177"/>
    <lineage>
        <taxon>Eukaryota</taxon>
        <taxon>Fungi</taxon>
        <taxon>Fungi incertae sedis</taxon>
        <taxon>Zoopagomycota</taxon>
        <taxon>Kickxellomycotina</taxon>
        <taxon>Kickxellomycetes</taxon>
        <taxon>Kickxellales</taxon>
        <taxon>Kickxellaceae</taxon>
        <taxon>Coemansia</taxon>
    </lineage>
</organism>